<keyword evidence="2" id="KW-1185">Reference proteome</keyword>
<sequence>MAQPYPTPTALFVPDAQPSAVVRAQLLRPMVEARPAAGVVGGGRGGGGAFKIDVGQRERRPRRLAAKRGLDQTSPWKAAGVVSELRIVDAVPSLPDEALGRPGQEVVAAAVDAVGLAGLSLLRFSGRFVEAQWRDPGNCWG</sequence>
<accession>A0ABN9UN74</accession>
<dbReference type="Proteomes" id="UP001189429">
    <property type="component" value="Unassembled WGS sequence"/>
</dbReference>
<gene>
    <name evidence="1" type="ORF">PCOR1329_LOCUS50064</name>
</gene>
<comment type="caution">
    <text evidence="1">The sequence shown here is derived from an EMBL/GenBank/DDBJ whole genome shotgun (WGS) entry which is preliminary data.</text>
</comment>
<proteinExistence type="predicted"/>
<name>A0ABN9UN74_9DINO</name>
<dbReference type="EMBL" id="CAUYUJ010016059">
    <property type="protein sequence ID" value="CAK0861368.1"/>
    <property type="molecule type" value="Genomic_DNA"/>
</dbReference>
<protein>
    <submittedName>
        <fullName evidence="1">Uncharacterized protein</fullName>
    </submittedName>
</protein>
<evidence type="ECO:0000313" key="1">
    <source>
        <dbReference type="EMBL" id="CAK0861368.1"/>
    </source>
</evidence>
<evidence type="ECO:0000313" key="2">
    <source>
        <dbReference type="Proteomes" id="UP001189429"/>
    </source>
</evidence>
<reference evidence="1" key="1">
    <citation type="submission" date="2023-10" db="EMBL/GenBank/DDBJ databases">
        <authorList>
            <person name="Chen Y."/>
            <person name="Shah S."/>
            <person name="Dougan E. K."/>
            <person name="Thang M."/>
            <person name="Chan C."/>
        </authorList>
    </citation>
    <scope>NUCLEOTIDE SEQUENCE [LARGE SCALE GENOMIC DNA]</scope>
</reference>
<organism evidence="1 2">
    <name type="scientific">Prorocentrum cordatum</name>
    <dbReference type="NCBI Taxonomy" id="2364126"/>
    <lineage>
        <taxon>Eukaryota</taxon>
        <taxon>Sar</taxon>
        <taxon>Alveolata</taxon>
        <taxon>Dinophyceae</taxon>
        <taxon>Prorocentrales</taxon>
        <taxon>Prorocentraceae</taxon>
        <taxon>Prorocentrum</taxon>
    </lineage>
</organism>